<organism evidence="2">
    <name type="scientific">Oryza nivara</name>
    <name type="common">Indian wild rice</name>
    <name type="synonym">Oryza sativa f. spontanea</name>
    <dbReference type="NCBI Taxonomy" id="4536"/>
    <lineage>
        <taxon>Eukaryota</taxon>
        <taxon>Viridiplantae</taxon>
        <taxon>Streptophyta</taxon>
        <taxon>Embryophyta</taxon>
        <taxon>Tracheophyta</taxon>
        <taxon>Spermatophyta</taxon>
        <taxon>Magnoliopsida</taxon>
        <taxon>Liliopsida</taxon>
        <taxon>Poales</taxon>
        <taxon>Poaceae</taxon>
        <taxon>BOP clade</taxon>
        <taxon>Oryzoideae</taxon>
        <taxon>Oryzeae</taxon>
        <taxon>Oryzinae</taxon>
        <taxon>Oryza</taxon>
    </lineage>
</organism>
<feature type="region of interest" description="Disordered" evidence="1">
    <location>
        <begin position="52"/>
        <end position="72"/>
    </location>
</feature>
<dbReference type="EnsemblPlants" id="ONIVA06G27860.1">
    <property type="protein sequence ID" value="ONIVA06G27860.1"/>
    <property type="gene ID" value="ONIVA06G27860"/>
</dbReference>
<dbReference type="HOGENOM" id="CLU_2726556_0_0_1"/>
<evidence type="ECO:0000313" key="2">
    <source>
        <dbReference type="EnsemblPlants" id="ONIVA06G27860.1"/>
    </source>
</evidence>
<evidence type="ECO:0000256" key="1">
    <source>
        <dbReference type="SAM" id="MobiDB-lite"/>
    </source>
</evidence>
<proteinExistence type="predicted"/>
<evidence type="ECO:0000313" key="3">
    <source>
        <dbReference type="Proteomes" id="UP000006591"/>
    </source>
</evidence>
<protein>
    <submittedName>
        <fullName evidence="2">Uncharacterized protein</fullName>
    </submittedName>
</protein>
<accession>A0A0E0HUJ2</accession>
<keyword evidence="3" id="KW-1185">Reference proteome</keyword>
<name>A0A0E0HUJ2_ORYNI</name>
<dbReference type="Proteomes" id="UP000006591">
    <property type="component" value="Chromosome 6"/>
</dbReference>
<reference evidence="2" key="1">
    <citation type="submission" date="2015-04" db="UniProtKB">
        <authorList>
            <consortium name="EnsemblPlants"/>
        </authorList>
    </citation>
    <scope>IDENTIFICATION</scope>
    <source>
        <strain evidence="2">SL10</strain>
    </source>
</reference>
<dbReference type="AlphaFoldDB" id="A0A0E0HUJ2"/>
<sequence length="72" mass="8193">MTSSTTRARELTVRRAVEVDGIVKLRPLYASRRGVPGRALRPWVWFMPGFTTNGSTSGIENRERPHGRRKRG</sequence>
<reference evidence="2" key="2">
    <citation type="submission" date="2018-04" db="EMBL/GenBank/DDBJ databases">
        <title>OnivRS2 (Oryza nivara Reference Sequence Version 2).</title>
        <authorList>
            <person name="Zhang J."/>
            <person name="Kudrna D."/>
            <person name="Lee S."/>
            <person name="Talag J."/>
            <person name="Rajasekar S."/>
            <person name="Welchert J."/>
            <person name="Hsing Y.-I."/>
            <person name="Wing R.A."/>
        </authorList>
    </citation>
    <scope>NUCLEOTIDE SEQUENCE [LARGE SCALE GENOMIC DNA]</scope>
    <source>
        <strain evidence="2">SL10</strain>
    </source>
</reference>
<dbReference type="Gramene" id="ONIVA06G27860.1">
    <property type="protein sequence ID" value="ONIVA06G27860.1"/>
    <property type="gene ID" value="ONIVA06G27860"/>
</dbReference>